<evidence type="ECO:0000256" key="1">
    <source>
        <dbReference type="ARBA" id="ARBA00022679"/>
    </source>
</evidence>
<proteinExistence type="predicted"/>
<evidence type="ECO:0000313" key="4">
    <source>
        <dbReference type="EMBL" id="GHG04124.1"/>
    </source>
</evidence>
<dbReference type="InterPro" id="IPR000182">
    <property type="entry name" value="GNAT_dom"/>
</dbReference>
<dbReference type="SUPFAM" id="SSF55729">
    <property type="entry name" value="Acyl-CoA N-acyltransferases (Nat)"/>
    <property type="match status" value="1"/>
</dbReference>
<keyword evidence="5" id="KW-1185">Reference proteome</keyword>
<evidence type="ECO:0000259" key="3">
    <source>
        <dbReference type="PROSITE" id="PS51186"/>
    </source>
</evidence>
<accession>A0ABQ3K9Z3</accession>
<sequence length="158" mass="17266">MPVTLRPMTTEEFAAYAEAGAREYATENVRAGRWPAEGADERAAAEYAQLLPRGPQTPGHSVNTILDGAGQRAGVLWYAEREGEWFIYDFSISPQVQGQGYGREALAALQALAQAQGVGHIGLHVFGHNGRARELYRRAGFQEVSVLMRLDVAEPPLN</sequence>
<dbReference type="PANTHER" id="PTHR43420">
    <property type="entry name" value="ACETYLTRANSFERASE"/>
    <property type="match status" value="1"/>
</dbReference>
<dbReference type="RefSeq" id="WP_268248068.1">
    <property type="nucleotide sequence ID" value="NZ_BNAL01000018.1"/>
</dbReference>
<dbReference type="InterPro" id="IPR050680">
    <property type="entry name" value="YpeA/RimI_acetyltransf"/>
</dbReference>
<dbReference type="EMBL" id="BNAL01000018">
    <property type="protein sequence ID" value="GHG04124.1"/>
    <property type="molecule type" value="Genomic_DNA"/>
</dbReference>
<protein>
    <submittedName>
        <fullName evidence="4">N-acetyltransferase</fullName>
    </submittedName>
</protein>
<name>A0ABQ3K9Z3_9DEIO</name>
<organism evidence="4 5">
    <name type="scientific">Deinococcus piscis</name>
    <dbReference type="NCBI Taxonomy" id="394230"/>
    <lineage>
        <taxon>Bacteria</taxon>
        <taxon>Thermotogati</taxon>
        <taxon>Deinococcota</taxon>
        <taxon>Deinococci</taxon>
        <taxon>Deinococcales</taxon>
        <taxon>Deinococcaceae</taxon>
        <taxon>Deinococcus</taxon>
    </lineage>
</organism>
<dbReference type="PROSITE" id="PS51186">
    <property type="entry name" value="GNAT"/>
    <property type="match status" value="1"/>
</dbReference>
<dbReference type="Proteomes" id="UP000632154">
    <property type="component" value="Unassembled WGS sequence"/>
</dbReference>
<comment type="caution">
    <text evidence="4">The sequence shown here is derived from an EMBL/GenBank/DDBJ whole genome shotgun (WGS) entry which is preliminary data.</text>
</comment>
<reference evidence="5" key="1">
    <citation type="journal article" date="2019" name="Int. J. Syst. Evol. Microbiol.">
        <title>The Global Catalogue of Microorganisms (GCM) 10K type strain sequencing project: providing services to taxonomists for standard genome sequencing and annotation.</title>
        <authorList>
            <consortium name="The Broad Institute Genomics Platform"/>
            <consortium name="The Broad Institute Genome Sequencing Center for Infectious Disease"/>
            <person name="Wu L."/>
            <person name="Ma J."/>
        </authorList>
    </citation>
    <scope>NUCLEOTIDE SEQUENCE [LARGE SCALE GENOMIC DNA]</scope>
    <source>
        <strain evidence="5">CGMCC 1.18439</strain>
    </source>
</reference>
<dbReference type="Gene3D" id="3.40.630.30">
    <property type="match status" value="1"/>
</dbReference>
<dbReference type="InterPro" id="IPR016181">
    <property type="entry name" value="Acyl_CoA_acyltransferase"/>
</dbReference>
<keyword evidence="2" id="KW-0012">Acyltransferase</keyword>
<dbReference type="Pfam" id="PF00583">
    <property type="entry name" value="Acetyltransf_1"/>
    <property type="match status" value="1"/>
</dbReference>
<gene>
    <name evidence="4" type="ORF">GCM10017783_15930</name>
</gene>
<feature type="domain" description="N-acetyltransferase" evidence="3">
    <location>
        <begin position="3"/>
        <end position="158"/>
    </location>
</feature>
<keyword evidence="1" id="KW-0808">Transferase</keyword>
<evidence type="ECO:0000256" key="2">
    <source>
        <dbReference type="ARBA" id="ARBA00023315"/>
    </source>
</evidence>
<evidence type="ECO:0000313" key="5">
    <source>
        <dbReference type="Proteomes" id="UP000632154"/>
    </source>
</evidence>